<keyword evidence="2" id="KW-0479">Metal-binding</keyword>
<dbReference type="InterPro" id="IPR051639">
    <property type="entry name" value="BCD1"/>
</dbReference>
<dbReference type="GO" id="GO:0000463">
    <property type="term" value="P:maturation of LSU-rRNA from tricistronic rRNA transcript (SSU-rRNA, 5.8S rRNA, LSU-rRNA)"/>
    <property type="evidence" value="ECO:0007669"/>
    <property type="project" value="TreeGrafter"/>
</dbReference>
<protein>
    <recommendedName>
        <fullName evidence="9">HIT-type domain-containing protein</fullName>
    </recommendedName>
</protein>
<evidence type="ECO:0000256" key="8">
    <source>
        <dbReference type="SAM" id="MobiDB-lite"/>
    </source>
</evidence>
<dbReference type="Proteomes" id="UP000509704">
    <property type="component" value="Chromosome 1"/>
</dbReference>
<dbReference type="Gene3D" id="3.30.60.190">
    <property type="match status" value="1"/>
</dbReference>
<accession>A0A7H9AW02</accession>
<dbReference type="GeneID" id="59234131"/>
<dbReference type="RefSeq" id="XP_037142223.1">
    <property type="nucleotide sequence ID" value="XM_037286328.1"/>
</dbReference>
<evidence type="ECO:0000256" key="1">
    <source>
        <dbReference type="ARBA" id="ARBA00022553"/>
    </source>
</evidence>
<dbReference type="GO" id="GO:0070761">
    <property type="term" value="C:pre-snoRNP complex"/>
    <property type="evidence" value="ECO:0007669"/>
    <property type="project" value="TreeGrafter"/>
</dbReference>
<dbReference type="Pfam" id="PF25790">
    <property type="entry name" value="BCD1"/>
    <property type="match status" value="1"/>
</dbReference>
<evidence type="ECO:0000256" key="6">
    <source>
        <dbReference type="ARBA" id="ARBA00049654"/>
    </source>
</evidence>
<evidence type="ECO:0000256" key="4">
    <source>
        <dbReference type="ARBA" id="ARBA00022833"/>
    </source>
</evidence>
<evidence type="ECO:0000256" key="3">
    <source>
        <dbReference type="ARBA" id="ARBA00022771"/>
    </source>
</evidence>
<keyword evidence="1" id="KW-0597">Phosphoprotein</keyword>
<keyword evidence="11" id="KW-1185">Reference proteome</keyword>
<dbReference type="GO" id="GO:0000492">
    <property type="term" value="P:box C/D snoRNP assembly"/>
    <property type="evidence" value="ECO:0007669"/>
    <property type="project" value="TreeGrafter"/>
</dbReference>
<proteinExistence type="inferred from homology"/>
<name>A0A7H9AW02_ZYGMR</name>
<dbReference type="PANTHER" id="PTHR13483">
    <property type="entry name" value="BOX C_D SNORNA PROTEIN 1-RELATED"/>
    <property type="match status" value="1"/>
</dbReference>
<organism evidence="10 11">
    <name type="scientific">Zygotorulaspora mrakii</name>
    <name type="common">Zygosaccharomyces mrakii</name>
    <dbReference type="NCBI Taxonomy" id="42260"/>
    <lineage>
        <taxon>Eukaryota</taxon>
        <taxon>Fungi</taxon>
        <taxon>Dikarya</taxon>
        <taxon>Ascomycota</taxon>
        <taxon>Saccharomycotina</taxon>
        <taxon>Saccharomycetes</taxon>
        <taxon>Saccharomycetales</taxon>
        <taxon>Saccharomycetaceae</taxon>
        <taxon>Zygotorulaspora</taxon>
    </lineage>
</organism>
<comment type="similarity">
    <text evidence="6">Belongs to the BCD1 family.</text>
</comment>
<dbReference type="CDD" id="cd23023">
    <property type="entry name" value="zf-HIT_BCD1"/>
    <property type="match status" value="1"/>
</dbReference>
<feature type="compositionally biased region" description="Acidic residues" evidence="8">
    <location>
        <begin position="378"/>
        <end position="389"/>
    </location>
</feature>
<dbReference type="PROSITE" id="PS51083">
    <property type="entry name" value="ZF_HIT"/>
    <property type="match status" value="1"/>
</dbReference>
<dbReference type="EMBL" id="CP058604">
    <property type="protein sequence ID" value="QLG70495.1"/>
    <property type="molecule type" value="Genomic_DNA"/>
</dbReference>
<evidence type="ECO:0000256" key="7">
    <source>
        <dbReference type="PROSITE-ProRule" id="PRU00453"/>
    </source>
</evidence>
<feature type="domain" description="HIT-type" evidence="9">
    <location>
        <begin position="5"/>
        <end position="39"/>
    </location>
</feature>
<feature type="compositionally biased region" description="Low complexity" evidence="8">
    <location>
        <begin position="316"/>
        <end position="329"/>
    </location>
</feature>
<reference evidence="10 11" key="1">
    <citation type="submission" date="2020-07" db="EMBL/GenBank/DDBJ databases">
        <title>The yeast mating-type switching endonuclease HO is a domesticated member of an unorthodox homing genetic element family.</title>
        <authorList>
            <person name="Coughlan A.Y."/>
            <person name="Lombardi L."/>
            <person name="Braun-Galleani S."/>
            <person name="Martos A.R."/>
            <person name="Galeote V."/>
            <person name="Bigey F."/>
            <person name="Dequin S."/>
            <person name="Byrne K.P."/>
            <person name="Wolfe K.H."/>
        </authorList>
    </citation>
    <scope>NUCLEOTIDE SEQUENCE [LARGE SCALE GENOMIC DNA]</scope>
    <source>
        <strain evidence="10 11">NRRL Y-6702</strain>
    </source>
</reference>
<dbReference type="GO" id="GO:0008270">
    <property type="term" value="F:zinc ion binding"/>
    <property type="evidence" value="ECO:0007669"/>
    <property type="project" value="UniProtKB-UniRule"/>
</dbReference>
<dbReference type="GO" id="GO:0048254">
    <property type="term" value="P:snoRNA localization"/>
    <property type="evidence" value="ECO:0007669"/>
    <property type="project" value="TreeGrafter"/>
</dbReference>
<evidence type="ECO:0000256" key="5">
    <source>
        <dbReference type="ARBA" id="ARBA00049598"/>
    </source>
</evidence>
<gene>
    <name evidence="10" type="ORF">HG535_0A04350</name>
</gene>
<dbReference type="InterPro" id="IPR007529">
    <property type="entry name" value="Znf_HIT"/>
</dbReference>
<feature type="compositionally biased region" description="Polar residues" evidence="8">
    <location>
        <begin position="99"/>
        <end position="110"/>
    </location>
</feature>
<feature type="region of interest" description="Disordered" evidence="8">
    <location>
        <begin position="87"/>
        <end position="115"/>
    </location>
</feature>
<dbReference type="InterPro" id="IPR057721">
    <property type="entry name" value="BCD1_alpha/beta"/>
</dbReference>
<keyword evidence="4" id="KW-0862">Zinc</keyword>
<evidence type="ECO:0000259" key="9">
    <source>
        <dbReference type="PROSITE" id="PS51083"/>
    </source>
</evidence>
<dbReference type="Pfam" id="PF04438">
    <property type="entry name" value="zf-HIT"/>
    <property type="match status" value="1"/>
</dbReference>
<sequence length="401" mass="45524">MGTMCEVCGEFEAKYKCPRCFKRTCSLKCSKLHKTQSGCDGKSHDPTVYIESRSLKEADDEAHESNVLVQRDFNFLTNIKREVELKRRDGKTRNKRTLQDSFGSHNNASNKRGRFSSEDCPRIIRRGVNCLVLPRGMQRSMANKSKWDKALDRFVWTIEWVLFPPILDAAPSEVVGNNFSHTSHRIKEDDTLVEAMGKIIYDKCREFYNLRIEEDGTNTETKSTRSQALVKSRLKFYTKWFPYNTMQALDSKKLIELDSSKPICELFRNKTVLEFPTIFTAIDETDLPSEYSVVDGQDFEHAIKGEETTTAHNGGESLSDSDSDSVPLEESYKLVPSKRQTTQIADAAPALEVPQKNELKQASPIKAVPTQSARYSEKEEEDDDSDSDGYDPGITMDFLAG</sequence>
<dbReference type="SUPFAM" id="SSF144232">
    <property type="entry name" value="HIT/MYND zinc finger-like"/>
    <property type="match status" value="1"/>
</dbReference>
<evidence type="ECO:0000313" key="11">
    <source>
        <dbReference type="Proteomes" id="UP000509704"/>
    </source>
</evidence>
<dbReference type="GO" id="GO:0005634">
    <property type="term" value="C:nucleus"/>
    <property type="evidence" value="ECO:0007669"/>
    <property type="project" value="TreeGrafter"/>
</dbReference>
<evidence type="ECO:0000313" key="10">
    <source>
        <dbReference type="EMBL" id="QLG70495.1"/>
    </source>
</evidence>
<dbReference type="AlphaFoldDB" id="A0A7H9AW02"/>
<comment type="function">
    <text evidence="5">Required for box C/D snoRNAs accumulation involved in snoRNA processing, snoRNA transport to the nucleolus and ribosome biogenesis.</text>
</comment>
<dbReference type="PANTHER" id="PTHR13483:SF3">
    <property type="entry name" value="BOX C_D SNORNA PROTEIN 1"/>
    <property type="match status" value="1"/>
</dbReference>
<feature type="region of interest" description="Disordered" evidence="8">
    <location>
        <begin position="307"/>
        <end position="401"/>
    </location>
</feature>
<evidence type="ECO:0000256" key="2">
    <source>
        <dbReference type="ARBA" id="ARBA00022723"/>
    </source>
</evidence>
<keyword evidence="3 7" id="KW-0863">Zinc-finger</keyword>
<dbReference type="OrthoDB" id="272357at2759"/>
<dbReference type="KEGG" id="zmk:HG535_0A04350"/>